<dbReference type="EMBL" id="JBBKZT010000011">
    <property type="protein sequence ID" value="MEJ8849535.1"/>
    <property type="molecule type" value="Genomic_DNA"/>
</dbReference>
<comment type="caution">
    <text evidence="2">The sequence shown here is derived from an EMBL/GenBank/DDBJ whole genome shotgun (WGS) entry which is preliminary data.</text>
</comment>
<dbReference type="Gene3D" id="3.40.50.1010">
    <property type="entry name" value="5'-nuclease"/>
    <property type="match status" value="1"/>
</dbReference>
<accession>A0ABU8WPR0</accession>
<keyword evidence="3" id="KW-1185">Reference proteome</keyword>
<dbReference type="InterPro" id="IPR029060">
    <property type="entry name" value="PIN-like_dom_sf"/>
</dbReference>
<organism evidence="2 3">
    <name type="scientific">Variovorax rhizosphaerae</name>
    <dbReference type="NCBI Taxonomy" id="1836200"/>
    <lineage>
        <taxon>Bacteria</taxon>
        <taxon>Pseudomonadati</taxon>
        <taxon>Pseudomonadota</taxon>
        <taxon>Betaproteobacteria</taxon>
        <taxon>Burkholderiales</taxon>
        <taxon>Comamonadaceae</taxon>
        <taxon>Variovorax</taxon>
    </lineage>
</organism>
<name>A0ABU8WPR0_9BURK</name>
<dbReference type="InterPro" id="IPR002716">
    <property type="entry name" value="PIN_dom"/>
</dbReference>
<dbReference type="SUPFAM" id="SSF88723">
    <property type="entry name" value="PIN domain-like"/>
    <property type="match status" value="1"/>
</dbReference>
<sequence>MIGIDTNILLRLWLNDDTAQNKRIDALLAEHGGTPGSLLVTDVVLAESVWTLKSAFDQDKSAQLIAVRSLLDETAFAFEDRESVTAAAALFEAGSCGFADCLVVAKHARHGCNFTATFDRGMRKLPGVKVL</sequence>
<evidence type="ECO:0000313" key="3">
    <source>
        <dbReference type="Proteomes" id="UP001385892"/>
    </source>
</evidence>
<feature type="domain" description="PIN" evidence="1">
    <location>
        <begin position="4"/>
        <end position="126"/>
    </location>
</feature>
<dbReference type="CDD" id="cd18683">
    <property type="entry name" value="PIN_VapC-like"/>
    <property type="match status" value="1"/>
</dbReference>
<proteinExistence type="predicted"/>
<dbReference type="RefSeq" id="WP_340344669.1">
    <property type="nucleotide sequence ID" value="NZ_JBBKZT010000011.1"/>
</dbReference>
<gene>
    <name evidence="2" type="ORF">WKW82_22995</name>
</gene>
<evidence type="ECO:0000313" key="2">
    <source>
        <dbReference type="EMBL" id="MEJ8849535.1"/>
    </source>
</evidence>
<dbReference type="Pfam" id="PF01850">
    <property type="entry name" value="PIN"/>
    <property type="match status" value="1"/>
</dbReference>
<evidence type="ECO:0000259" key="1">
    <source>
        <dbReference type="Pfam" id="PF01850"/>
    </source>
</evidence>
<protein>
    <submittedName>
        <fullName evidence="2">Type II toxin-antitoxin system VapC family toxin</fullName>
    </submittedName>
</protein>
<reference evidence="2 3" key="1">
    <citation type="submission" date="2024-03" db="EMBL/GenBank/DDBJ databases">
        <title>Novel species of the genus Variovorax.</title>
        <authorList>
            <person name="Liu Q."/>
            <person name="Xin Y.-H."/>
        </authorList>
    </citation>
    <scope>NUCLEOTIDE SEQUENCE [LARGE SCALE GENOMIC DNA]</scope>
    <source>
        <strain evidence="2 3">KACC 18900</strain>
    </source>
</reference>
<dbReference type="Proteomes" id="UP001385892">
    <property type="component" value="Unassembled WGS sequence"/>
</dbReference>